<dbReference type="InterPro" id="IPR019920">
    <property type="entry name" value="F420-binding_dom_put"/>
</dbReference>
<evidence type="ECO:0000313" key="4">
    <source>
        <dbReference type="Proteomes" id="UP000481109"/>
    </source>
</evidence>
<keyword evidence="4" id="KW-1185">Reference proteome</keyword>
<dbReference type="SUPFAM" id="SSF50475">
    <property type="entry name" value="FMN-binding split barrel"/>
    <property type="match status" value="1"/>
</dbReference>
<comment type="caution">
    <text evidence="3">The sequence shown here is derived from an EMBL/GenBank/DDBJ whole genome shotgun (WGS) entry which is preliminary data.</text>
</comment>
<dbReference type="NCBIfam" id="TIGR03618">
    <property type="entry name" value="Rv1155_F420"/>
    <property type="match status" value="1"/>
</dbReference>
<dbReference type="PANTHER" id="PTHR35176:SF6">
    <property type="entry name" value="HEME OXYGENASE HI_0854-RELATED"/>
    <property type="match status" value="1"/>
</dbReference>
<dbReference type="Pfam" id="PF01243">
    <property type="entry name" value="PNPOx_N"/>
    <property type="match status" value="1"/>
</dbReference>
<dbReference type="GO" id="GO:0005829">
    <property type="term" value="C:cytosol"/>
    <property type="evidence" value="ECO:0007669"/>
    <property type="project" value="TreeGrafter"/>
</dbReference>
<dbReference type="Proteomes" id="UP000481109">
    <property type="component" value="Unassembled WGS sequence"/>
</dbReference>
<proteinExistence type="predicted"/>
<sequence length="136" mass="14670">MVLTLSAAARRLLEAPNPAILATLNPDGSPQTSPVWVGLDGDDLVIASQAGRRKDKNLRRDPRVSLTVYDAADPQQYVEVRGTATVSEDVGRRLTIELDEQYEGPGAGDWALKLGPEVVRIVIRITPERVVGTAAN</sequence>
<dbReference type="GO" id="GO:0016627">
    <property type="term" value="F:oxidoreductase activity, acting on the CH-CH group of donors"/>
    <property type="evidence" value="ECO:0007669"/>
    <property type="project" value="TreeGrafter"/>
</dbReference>
<evidence type="ECO:0000256" key="1">
    <source>
        <dbReference type="ARBA" id="ARBA00023002"/>
    </source>
</evidence>
<dbReference type="InterPro" id="IPR012349">
    <property type="entry name" value="Split_barrel_FMN-bd"/>
</dbReference>
<dbReference type="InterPro" id="IPR052019">
    <property type="entry name" value="F420H2_bilvrd_red/Heme_oxyg"/>
</dbReference>
<feature type="domain" description="Pyridoxamine 5'-phosphate oxidase N-terminal" evidence="2">
    <location>
        <begin position="6"/>
        <end position="128"/>
    </location>
</feature>
<keyword evidence="1" id="KW-0560">Oxidoreductase</keyword>
<organism evidence="3 4">
    <name type="scientific">Streptomyces mesophilus</name>
    <dbReference type="NCBI Taxonomy" id="1775132"/>
    <lineage>
        <taxon>Bacteria</taxon>
        <taxon>Bacillati</taxon>
        <taxon>Actinomycetota</taxon>
        <taxon>Actinomycetes</taxon>
        <taxon>Kitasatosporales</taxon>
        <taxon>Streptomycetaceae</taxon>
        <taxon>Streptomyces</taxon>
    </lineage>
</organism>
<dbReference type="InterPro" id="IPR011576">
    <property type="entry name" value="Pyridox_Oxase_N"/>
</dbReference>
<dbReference type="GO" id="GO:0070967">
    <property type="term" value="F:coenzyme F420 binding"/>
    <property type="evidence" value="ECO:0007669"/>
    <property type="project" value="TreeGrafter"/>
</dbReference>
<evidence type="ECO:0000313" key="3">
    <source>
        <dbReference type="EMBL" id="NGO80657.1"/>
    </source>
</evidence>
<dbReference type="AlphaFoldDB" id="A0A6G4XV28"/>
<evidence type="ECO:0000259" key="2">
    <source>
        <dbReference type="Pfam" id="PF01243"/>
    </source>
</evidence>
<gene>
    <name evidence="3" type="ORF">G6045_34120</name>
</gene>
<dbReference type="RefSeq" id="WP_165336076.1">
    <property type="nucleotide sequence ID" value="NZ_JAAKZW010000237.1"/>
</dbReference>
<reference evidence="3 4" key="1">
    <citation type="submission" date="2020-02" db="EMBL/GenBank/DDBJ databases">
        <title>Whole-genome analyses of novel actinobacteria.</title>
        <authorList>
            <person name="Sahin N."/>
            <person name="Tokatli A."/>
        </authorList>
    </citation>
    <scope>NUCLEOTIDE SEQUENCE [LARGE SCALE GENOMIC DNA]</scope>
    <source>
        <strain evidence="3 4">YC504</strain>
    </source>
</reference>
<accession>A0A6G4XV28</accession>
<dbReference type="EMBL" id="JAAKZW010000237">
    <property type="protein sequence ID" value="NGO80657.1"/>
    <property type="molecule type" value="Genomic_DNA"/>
</dbReference>
<dbReference type="Gene3D" id="2.30.110.10">
    <property type="entry name" value="Electron Transport, Fmn-binding Protein, Chain A"/>
    <property type="match status" value="1"/>
</dbReference>
<name>A0A6G4XV28_9ACTN</name>
<dbReference type="PANTHER" id="PTHR35176">
    <property type="entry name" value="HEME OXYGENASE HI_0854-RELATED"/>
    <property type="match status" value="1"/>
</dbReference>
<protein>
    <submittedName>
        <fullName evidence="3">PPOX class F420-dependent oxidoreductase</fullName>
    </submittedName>
</protein>